<evidence type="ECO:0008006" key="6">
    <source>
        <dbReference type="Google" id="ProtNLM"/>
    </source>
</evidence>
<feature type="region of interest" description="Disordered" evidence="1">
    <location>
        <begin position="1147"/>
        <end position="1189"/>
    </location>
</feature>
<feature type="domain" description="HTH myb-type" evidence="3">
    <location>
        <begin position="342"/>
        <end position="402"/>
    </location>
</feature>
<sequence length="1263" mass="138331">DINPENPLVIAKCEKAAPIEGNNAIDSGNQNPEEYFDNPEDEVDFKASSLLIALRNAEDGEIPCDAETVLVINQTLQELVAECLRRVESRISEVAASKSALEGDAEKLGDVGTSCQLMLSLGYGAGAPGVAASDDHEAAAGAASASMLLGGGRLPQLRLARRGLIRSPFFSVYDSGNSRIVCPPNADGLQKRNRAELCLANLATFAGSSALYTGKVSSLSNRQGCLKKLLQLVAEFYRETRLRPLLSRQAGLAERMRSSAALSSAIKSTRIAAAELDSEIKRLQNSSTDQLLGRLAAEGPNGGAGLINFDAVLSDLEGQRPSTGIVQLTARSLRLAYANVLRPGIDSSAWKPAEDARLIALVDELGERNWGPVSAALSSSQGKVRPPLACAQRWLSRHRRSRSQEQQLPAPAEASSETVAAASVVSAVNESIATQATGRIDWRQVSMQLKLYPKSHRAASELWRSLAPDLGYDWPASDRLRLLMAVDQFGPFRFFRIAQYVGTRTDLACRKAVDHLLTRDQPPWSYADDRRLFLLVPQPTSLQDLVKRNIAQGHSQKSIRLAVQKFIDLQVYNICWTDLLSMFPGRSAPGLAWRWRQLVLSSLVWERVKASVGVGDDTRRLLLRTPLMAKLLASGGFLDCNSTGGSGGDQQQQQVAATLKQEPTAASKEELSQLLMDADEGFLLPRPLPGKVTNSRFKLEKLRRDATAKAALWRPIVSALTQSVNRQNFDEATRLRLRELLLPESEDRLWLTLQTAMEAPQLKTRFDRCKTVRQYRAMVPQIVQSILSLASSPSKQSSGAATNAAHPDVASTSTAAPKEPPPTLPASLKSAQAAKKRRLTAATASATFEGDESTRPKKRHRPDPAVEPNVDLDADDDVSDSAFVEKETDDVTMLVDDDDDVEEDGDVTAAELIDAPKDDTPDAVAKRALANRIASRLATKTRLLDLPVRRYRLPPVCRILGDSSGGDLLKLRRNCAQRVSEFFRVYLADTDAPPMPLNMSTASAFLRLLSSRERLLRQSMDAGDDDDNDVDRGWQELGDKFHRLFAWPAVLSGMSFADCRARAPDFLSQEELQLESFDDDVAASETRQQQLVEHRPASHLTARADRSELNRGGGGNASRGVAVSSMRSLLDPRHFLLPKPKHLVPANSSHARCVGKMSERRLQREKKNQLQQQQKELSPNHSNRKRLTAKDLQQFKTECVVGDYRLDSLVNVALGNGEWITVPSELLQLVAMGYRPQSCLLPQSEAAAAGHDADQKDEAAIDS</sequence>
<dbReference type="InterPro" id="IPR017930">
    <property type="entry name" value="Myb_dom"/>
</dbReference>
<dbReference type="EMBL" id="NIVC01002063">
    <property type="protein sequence ID" value="PAA61182.1"/>
    <property type="molecule type" value="Genomic_DNA"/>
</dbReference>
<feature type="compositionally biased region" description="Basic and acidic residues" evidence="1">
    <location>
        <begin position="1157"/>
        <end position="1168"/>
    </location>
</feature>
<dbReference type="PROSITE" id="PS51294">
    <property type="entry name" value="HTH_MYB"/>
    <property type="match status" value="1"/>
</dbReference>
<comment type="caution">
    <text evidence="4">The sequence shown here is derived from an EMBL/GenBank/DDBJ whole genome shotgun (WGS) entry which is preliminary data.</text>
</comment>
<dbReference type="AlphaFoldDB" id="A0A267EK66"/>
<keyword evidence="5" id="KW-1185">Reference proteome</keyword>
<feature type="domain" description="Myb-like" evidence="2">
    <location>
        <begin position="342"/>
        <end position="398"/>
    </location>
</feature>
<dbReference type="Proteomes" id="UP000215902">
    <property type="component" value="Unassembled WGS sequence"/>
</dbReference>
<proteinExistence type="predicted"/>
<organism evidence="4 5">
    <name type="scientific">Macrostomum lignano</name>
    <dbReference type="NCBI Taxonomy" id="282301"/>
    <lineage>
        <taxon>Eukaryota</taxon>
        <taxon>Metazoa</taxon>
        <taxon>Spiralia</taxon>
        <taxon>Lophotrochozoa</taxon>
        <taxon>Platyhelminthes</taxon>
        <taxon>Rhabditophora</taxon>
        <taxon>Macrostomorpha</taxon>
        <taxon>Macrostomida</taxon>
        <taxon>Macrostomidae</taxon>
        <taxon>Macrostomum</taxon>
    </lineage>
</organism>
<accession>A0A267EK66</accession>
<dbReference type="InterPro" id="IPR009057">
    <property type="entry name" value="Homeodomain-like_sf"/>
</dbReference>
<evidence type="ECO:0000313" key="5">
    <source>
        <dbReference type="Proteomes" id="UP000215902"/>
    </source>
</evidence>
<dbReference type="STRING" id="282301.A0A267EK66"/>
<dbReference type="InterPro" id="IPR001005">
    <property type="entry name" value="SANT/Myb"/>
</dbReference>
<name>A0A267EK66_9PLAT</name>
<protein>
    <recommendedName>
        <fullName evidence="6">Myb-like domain-containing protein</fullName>
    </recommendedName>
</protein>
<evidence type="ECO:0000259" key="2">
    <source>
        <dbReference type="PROSITE" id="PS50090"/>
    </source>
</evidence>
<feature type="region of interest" description="Disordered" evidence="1">
    <location>
        <begin position="1083"/>
        <end position="1120"/>
    </location>
</feature>
<evidence type="ECO:0000256" key="1">
    <source>
        <dbReference type="SAM" id="MobiDB-lite"/>
    </source>
</evidence>
<dbReference type="PROSITE" id="PS50090">
    <property type="entry name" value="MYB_LIKE"/>
    <property type="match status" value="1"/>
</dbReference>
<feature type="non-terminal residue" evidence="4">
    <location>
        <position position="1"/>
    </location>
</feature>
<feature type="region of interest" description="Disordered" evidence="1">
    <location>
        <begin position="793"/>
        <end position="876"/>
    </location>
</feature>
<dbReference type="SMART" id="SM00717">
    <property type="entry name" value="SANT"/>
    <property type="match status" value="2"/>
</dbReference>
<dbReference type="CDD" id="cd00167">
    <property type="entry name" value="SANT"/>
    <property type="match status" value="2"/>
</dbReference>
<dbReference type="OrthoDB" id="2143914at2759"/>
<reference evidence="4 5" key="1">
    <citation type="submission" date="2017-06" db="EMBL/GenBank/DDBJ databases">
        <title>A platform for efficient transgenesis in Macrostomum lignano, a flatworm model organism for stem cell research.</title>
        <authorList>
            <person name="Berezikov E."/>
        </authorList>
    </citation>
    <scope>NUCLEOTIDE SEQUENCE [LARGE SCALE GENOMIC DNA]</scope>
    <source>
        <strain evidence="4">DV1</strain>
        <tissue evidence="4">Whole organism</tissue>
    </source>
</reference>
<dbReference type="SUPFAM" id="SSF46689">
    <property type="entry name" value="Homeodomain-like"/>
    <property type="match status" value="2"/>
</dbReference>
<feature type="compositionally biased region" description="Basic and acidic residues" evidence="1">
    <location>
        <begin position="1092"/>
        <end position="1109"/>
    </location>
</feature>
<gene>
    <name evidence="4" type="ORF">BOX15_Mlig017142g1</name>
</gene>
<evidence type="ECO:0000259" key="3">
    <source>
        <dbReference type="PROSITE" id="PS51294"/>
    </source>
</evidence>
<dbReference type="Gene3D" id="1.10.10.60">
    <property type="entry name" value="Homeodomain-like"/>
    <property type="match status" value="1"/>
</dbReference>
<evidence type="ECO:0000313" key="4">
    <source>
        <dbReference type="EMBL" id="PAA61182.1"/>
    </source>
</evidence>
<dbReference type="Pfam" id="PF13921">
    <property type="entry name" value="Myb_DNA-bind_6"/>
    <property type="match status" value="1"/>
</dbReference>